<proteinExistence type="predicted"/>
<organism evidence="2 3">
    <name type="scientific">Caenorhabditis tropicalis</name>
    <dbReference type="NCBI Taxonomy" id="1561998"/>
    <lineage>
        <taxon>Eukaryota</taxon>
        <taxon>Metazoa</taxon>
        <taxon>Ecdysozoa</taxon>
        <taxon>Nematoda</taxon>
        <taxon>Chromadorea</taxon>
        <taxon>Rhabditida</taxon>
        <taxon>Rhabditina</taxon>
        <taxon>Rhabditomorpha</taxon>
        <taxon>Rhabditoidea</taxon>
        <taxon>Rhabditidae</taxon>
        <taxon>Peloderinae</taxon>
        <taxon>Caenorhabditis</taxon>
    </lineage>
</organism>
<dbReference type="WBParaSite" id="Csp11.Scaffold630.g19429.t1">
    <property type="protein sequence ID" value="Csp11.Scaffold630.g19429.t1"/>
    <property type="gene ID" value="Csp11.Scaffold630.g19429"/>
</dbReference>
<protein>
    <submittedName>
        <fullName evidence="3">Uncharacterized protein</fullName>
    </submittedName>
</protein>
<keyword evidence="2" id="KW-1185">Reference proteome</keyword>
<keyword evidence="1" id="KW-1133">Transmembrane helix</keyword>
<accession>A0A1I7UUC1</accession>
<evidence type="ECO:0000313" key="2">
    <source>
        <dbReference type="Proteomes" id="UP000095282"/>
    </source>
</evidence>
<name>A0A1I7UUC1_9PELO</name>
<feature type="transmembrane region" description="Helical" evidence="1">
    <location>
        <begin position="45"/>
        <end position="67"/>
    </location>
</feature>
<sequence length="129" mass="15050">MLRFTPLLTCFVTNSYCAEKSTESNEKLQDTDKLDEAIAKEILEYFMLAFGGIFCLVIWSLMIYHFIIRPEQILELQQAAEQALIDQRNAQRIRPNSRRVERVTYRSRGEQVQLLRTEPVVHEEGDANV</sequence>
<evidence type="ECO:0000313" key="3">
    <source>
        <dbReference type="WBParaSite" id="Csp11.Scaffold630.g19429.t1"/>
    </source>
</evidence>
<reference evidence="3" key="1">
    <citation type="submission" date="2016-11" db="UniProtKB">
        <authorList>
            <consortium name="WormBaseParasite"/>
        </authorList>
    </citation>
    <scope>IDENTIFICATION</scope>
</reference>
<evidence type="ECO:0000256" key="1">
    <source>
        <dbReference type="SAM" id="Phobius"/>
    </source>
</evidence>
<keyword evidence="1" id="KW-0812">Transmembrane</keyword>
<keyword evidence="1" id="KW-0472">Membrane</keyword>
<dbReference type="Proteomes" id="UP000095282">
    <property type="component" value="Unplaced"/>
</dbReference>
<dbReference type="AlphaFoldDB" id="A0A1I7UUC1"/>